<dbReference type="Proteomes" id="UP001221757">
    <property type="component" value="Unassembled WGS sequence"/>
</dbReference>
<feature type="non-terminal residue" evidence="2">
    <location>
        <position position="1"/>
    </location>
</feature>
<protein>
    <recommendedName>
        <fullName evidence="1">Retrovirus-related Pol polyprotein from transposon TNT 1-94-like beta-barrel domain-containing protein</fullName>
    </recommendedName>
</protein>
<accession>A0AAD7DKA3</accession>
<evidence type="ECO:0000259" key="1">
    <source>
        <dbReference type="Pfam" id="PF22936"/>
    </source>
</evidence>
<evidence type="ECO:0000313" key="2">
    <source>
        <dbReference type="EMBL" id="KAJ7693218.1"/>
    </source>
</evidence>
<proteinExistence type="predicted"/>
<dbReference type="Pfam" id="PF22936">
    <property type="entry name" value="Pol_BBD"/>
    <property type="match status" value="1"/>
</dbReference>
<sequence>PDRSRFRNYTPIKPIPIYAADGRSFEAVGRGDVETELPNGEFSTKATLKDALYAPSMAFTLISASRLDAAGYSLTIGNGRCTI</sequence>
<dbReference type="InterPro" id="IPR054722">
    <property type="entry name" value="PolX-like_BBD"/>
</dbReference>
<dbReference type="EMBL" id="JARKIE010000047">
    <property type="protein sequence ID" value="KAJ7693218.1"/>
    <property type="molecule type" value="Genomic_DNA"/>
</dbReference>
<feature type="non-terminal residue" evidence="2">
    <location>
        <position position="83"/>
    </location>
</feature>
<comment type="caution">
    <text evidence="2">The sequence shown here is derived from an EMBL/GenBank/DDBJ whole genome shotgun (WGS) entry which is preliminary data.</text>
</comment>
<dbReference type="AlphaFoldDB" id="A0AAD7DKA3"/>
<name>A0AAD7DKA3_MYCRO</name>
<organism evidence="2 3">
    <name type="scientific">Mycena rosella</name>
    <name type="common">Pink bonnet</name>
    <name type="synonym">Agaricus rosellus</name>
    <dbReference type="NCBI Taxonomy" id="1033263"/>
    <lineage>
        <taxon>Eukaryota</taxon>
        <taxon>Fungi</taxon>
        <taxon>Dikarya</taxon>
        <taxon>Basidiomycota</taxon>
        <taxon>Agaricomycotina</taxon>
        <taxon>Agaricomycetes</taxon>
        <taxon>Agaricomycetidae</taxon>
        <taxon>Agaricales</taxon>
        <taxon>Marasmiineae</taxon>
        <taxon>Mycenaceae</taxon>
        <taxon>Mycena</taxon>
    </lineage>
</organism>
<gene>
    <name evidence="2" type="ORF">B0H17DRAFT_895204</name>
</gene>
<keyword evidence="3" id="KW-1185">Reference proteome</keyword>
<reference evidence="2" key="1">
    <citation type="submission" date="2023-03" db="EMBL/GenBank/DDBJ databases">
        <title>Massive genome expansion in bonnet fungi (Mycena s.s.) driven by repeated elements and novel gene families across ecological guilds.</title>
        <authorList>
            <consortium name="Lawrence Berkeley National Laboratory"/>
            <person name="Harder C.B."/>
            <person name="Miyauchi S."/>
            <person name="Viragh M."/>
            <person name="Kuo A."/>
            <person name="Thoen E."/>
            <person name="Andreopoulos B."/>
            <person name="Lu D."/>
            <person name="Skrede I."/>
            <person name="Drula E."/>
            <person name="Henrissat B."/>
            <person name="Morin E."/>
            <person name="Kohler A."/>
            <person name="Barry K."/>
            <person name="LaButti K."/>
            <person name="Morin E."/>
            <person name="Salamov A."/>
            <person name="Lipzen A."/>
            <person name="Mereny Z."/>
            <person name="Hegedus B."/>
            <person name="Baldrian P."/>
            <person name="Stursova M."/>
            <person name="Weitz H."/>
            <person name="Taylor A."/>
            <person name="Grigoriev I.V."/>
            <person name="Nagy L.G."/>
            <person name="Martin F."/>
            <person name="Kauserud H."/>
        </authorList>
    </citation>
    <scope>NUCLEOTIDE SEQUENCE</scope>
    <source>
        <strain evidence="2">CBHHK067</strain>
    </source>
</reference>
<evidence type="ECO:0000313" key="3">
    <source>
        <dbReference type="Proteomes" id="UP001221757"/>
    </source>
</evidence>
<feature type="domain" description="Retrovirus-related Pol polyprotein from transposon TNT 1-94-like beta-barrel" evidence="1">
    <location>
        <begin position="2"/>
        <end position="72"/>
    </location>
</feature>